<dbReference type="Gene3D" id="1.10.3520.10">
    <property type="entry name" value="Glycolipid transfer protein"/>
    <property type="match status" value="1"/>
</dbReference>
<dbReference type="GO" id="GO:0016020">
    <property type="term" value="C:membrane"/>
    <property type="evidence" value="ECO:0007669"/>
    <property type="project" value="TreeGrafter"/>
</dbReference>
<accession>A0A3S0ZPR6</accession>
<reference evidence="2 3" key="1">
    <citation type="submission" date="2019-01" db="EMBL/GenBank/DDBJ databases">
        <title>A draft genome assembly of the solar-powered sea slug Elysia chlorotica.</title>
        <authorList>
            <person name="Cai H."/>
            <person name="Li Q."/>
            <person name="Fang X."/>
            <person name="Li J."/>
            <person name="Curtis N.E."/>
            <person name="Altenburger A."/>
            <person name="Shibata T."/>
            <person name="Feng M."/>
            <person name="Maeda T."/>
            <person name="Schwartz J.A."/>
            <person name="Shigenobu S."/>
            <person name="Lundholm N."/>
            <person name="Nishiyama T."/>
            <person name="Yang H."/>
            <person name="Hasebe M."/>
            <person name="Li S."/>
            <person name="Pierce S.K."/>
            <person name="Wang J."/>
        </authorList>
    </citation>
    <scope>NUCLEOTIDE SEQUENCE [LARGE SCALE GENOMIC DNA]</scope>
    <source>
        <strain evidence="2">EC2010</strain>
        <tissue evidence="2">Whole organism of an adult</tissue>
    </source>
</reference>
<feature type="domain" description="Glycolipid transfer protein" evidence="1">
    <location>
        <begin position="56"/>
        <end position="198"/>
    </location>
</feature>
<dbReference type="Proteomes" id="UP000271974">
    <property type="component" value="Unassembled WGS sequence"/>
</dbReference>
<proteinExistence type="predicted"/>
<dbReference type="SUPFAM" id="SSF110004">
    <property type="entry name" value="Glycolipid transfer protein, GLTP"/>
    <property type="match status" value="1"/>
</dbReference>
<evidence type="ECO:0000259" key="1">
    <source>
        <dbReference type="Pfam" id="PF08718"/>
    </source>
</evidence>
<evidence type="ECO:0000313" key="2">
    <source>
        <dbReference type="EMBL" id="RUS72417.1"/>
    </source>
</evidence>
<dbReference type="AlphaFoldDB" id="A0A3S0ZPR6"/>
<dbReference type="PANTHER" id="PTHR10219">
    <property type="entry name" value="GLYCOLIPID TRANSFER PROTEIN-RELATED"/>
    <property type="match status" value="1"/>
</dbReference>
<dbReference type="EMBL" id="RQTK01001070">
    <property type="protein sequence ID" value="RUS72417.1"/>
    <property type="molecule type" value="Genomic_DNA"/>
</dbReference>
<dbReference type="Pfam" id="PF08718">
    <property type="entry name" value="GLTP"/>
    <property type="match status" value="1"/>
</dbReference>
<dbReference type="InterPro" id="IPR014830">
    <property type="entry name" value="Glycolipid_transfer_prot_dom"/>
</dbReference>
<evidence type="ECO:0000313" key="3">
    <source>
        <dbReference type="Proteomes" id="UP000271974"/>
    </source>
</evidence>
<sequence length="233" mass="26940">EIFYSWGRRYKVVGTTQGQFFLFGSVASTQPFSIDHVRTLFTQSLQSDARGNTVLKLDSYIEAYTELSRVFDFFGVVFSFAREDIMSKLSTLTTLRTVDRRRRHHYDTFESMFAYEYSHAALLQEQPGVSCNRWIHRALRFISRVVEEVKQESSADLQSRVRVHYDNILAPHHSWFVRSAARLALNSFPSRDQFLSAIHVADTPVGMGKLTQAVSVMDQVYNHVQGLYDRYST</sequence>
<comment type="caution">
    <text evidence="2">The sequence shown here is derived from an EMBL/GenBank/DDBJ whole genome shotgun (WGS) entry which is preliminary data.</text>
</comment>
<feature type="non-terminal residue" evidence="2">
    <location>
        <position position="1"/>
    </location>
</feature>
<dbReference type="InterPro" id="IPR036497">
    <property type="entry name" value="GLTP_sf"/>
</dbReference>
<keyword evidence="3" id="KW-1185">Reference proteome</keyword>
<dbReference type="PANTHER" id="PTHR10219:SF43">
    <property type="entry name" value="GLYCOLIPID TRANSFER PROTEIN DOMAIN-CONTAINING PROTEIN"/>
    <property type="match status" value="1"/>
</dbReference>
<organism evidence="2 3">
    <name type="scientific">Elysia chlorotica</name>
    <name type="common">Eastern emerald elysia</name>
    <name type="synonym">Sea slug</name>
    <dbReference type="NCBI Taxonomy" id="188477"/>
    <lineage>
        <taxon>Eukaryota</taxon>
        <taxon>Metazoa</taxon>
        <taxon>Spiralia</taxon>
        <taxon>Lophotrochozoa</taxon>
        <taxon>Mollusca</taxon>
        <taxon>Gastropoda</taxon>
        <taxon>Heterobranchia</taxon>
        <taxon>Euthyneura</taxon>
        <taxon>Panpulmonata</taxon>
        <taxon>Sacoglossa</taxon>
        <taxon>Placobranchoidea</taxon>
        <taxon>Plakobranchidae</taxon>
        <taxon>Elysia</taxon>
    </lineage>
</organism>
<name>A0A3S0ZPR6_ELYCH</name>
<dbReference type="STRING" id="188477.A0A3S0ZPR6"/>
<protein>
    <recommendedName>
        <fullName evidence="1">Glycolipid transfer protein domain-containing protein</fullName>
    </recommendedName>
</protein>
<dbReference type="GO" id="GO:0005829">
    <property type="term" value="C:cytosol"/>
    <property type="evidence" value="ECO:0007669"/>
    <property type="project" value="TreeGrafter"/>
</dbReference>
<dbReference type="GO" id="GO:1902388">
    <property type="term" value="F:ceramide 1-phosphate transfer activity"/>
    <property type="evidence" value="ECO:0007669"/>
    <property type="project" value="TreeGrafter"/>
</dbReference>
<dbReference type="OrthoDB" id="116883at2759"/>
<gene>
    <name evidence="2" type="ORF">EGW08_019822</name>
</gene>
<dbReference type="GO" id="GO:1902387">
    <property type="term" value="F:ceramide 1-phosphate binding"/>
    <property type="evidence" value="ECO:0007669"/>
    <property type="project" value="TreeGrafter"/>
</dbReference>